<dbReference type="Gene3D" id="3.40.30.10">
    <property type="entry name" value="Glutaredoxin"/>
    <property type="match status" value="2"/>
</dbReference>
<dbReference type="EMBL" id="JH817227">
    <property type="protein sequence ID" value="EKC42563.1"/>
    <property type="molecule type" value="Genomic_DNA"/>
</dbReference>
<dbReference type="InterPro" id="IPR001200">
    <property type="entry name" value="Phosducin"/>
</dbReference>
<feature type="domain" description="Phosducin" evidence="6">
    <location>
        <begin position="42"/>
        <end position="256"/>
    </location>
</feature>
<evidence type="ECO:0000256" key="4">
    <source>
        <dbReference type="SAM" id="MobiDB-lite"/>
    </source>
</evidence>
<organism evidence="7">
    <name type="scientific">Magallana gigas</name>
    <name type="common">Pacific oyster</name>
    <name type="synonym">Crassostrea gigas</name>
    <dbReference type="NCBI Taxonomy" id="29159"/>
    <lineage>
        <taxon>Eukaryota</taxon>
        <taxon>Metazoa</taxon>
        <taxon>Spiralia</taxon>
        <taxon>Lophotrochozoa</taxon>
        <taxon>Mollusca</taxon>
        <taxon>Bivalvia</taxon>
        <taxon>Autobranchia</taxon>
        <taxon>Pteriomorphia</taxon>
        <taxon>Ostreida</taxon>
        <taxon>Ostreoidea</taxon>
        <taxon>Ostreidae</taxon>
        <taxon>Magallana</taxon>
    </lineage>
</organism>
<dbReference type="CDD" id="cd02957">
    <property type="entry name" value="Phd_like"/>
    <property type="match status" value="1"/>
</dbReference>
<evidence type="ECO:0000256" key="2">
    <source>
        <dbReference type="ARBA" id="ARBA00022553"/>
    </source>
</evidence>
<dbReference type="SUPFAM" id="SSF52833">
    <property type="entry name" value="Thioredoxin-like"/>
    <property type="match status" value="2"/>
</dbReference>
<feature type="domain" description="Thioredoxin" evidence="5">
    <location>
        <begin position="262"/>
        <end position="349"/>
    </location>
</feature>
<dbReference type="Pfam" id="PF02114">
    <property type="entry name" value="Phosducin"/>
    <property type="match status" value="1"/>
</dbReference>
<evidence type="ECO:0000259" key="5">
    <source>
        <dbReference type="Pfam" id="PF00085"/>
    </source>
</evidence>
<keyword evidence="2" id="KW-0597">Phosphoprotein</keyword>
<feature type="coiled-coil region" evidence="3">
    <location>
        <begin position="69"/>
        <end position="121"/>
    </location>
</feature>
<dbReference type="InParanoid" id="K1RA44"/>
<accession>K1RA44</accession>
<dbReference type="Pfam" id="PF00085">
    <property type="entry name" value="Thioredoxin"/>
    <property type="match status" value="1"/>
</dbReference>
<dbReference type="HOGENOM" id="CLU_059221_0_0_1"/>
<dbReference type="GO" id="GO:0008277">
    <property type="term" value="P:regulation of G protein-coupled receptor signaling pathway"/>
    <property type="evidence" value="ECO:0007669"/>
    <property type="project" value="InterPro"/>
</dbReference>
<sequence>MALSLDDRILGEKVDNYCSSDEGEQEEEDKPKKEAEPKASCIPEPQLKDYNKFSTNTGPKGVINDWREFKRLETERRAEQEKEKQALAKKLSMTCRSHLDDEREKENDDKLLQELESFEDEFLKEYRQKRIEEMRIALQNVPKFGRVVELSSSNFVDEIDKEKPQVTIIIHLYENNVEACEAMNGCLSCLAQEYPTVKFCKIRASDTSLSHKFSTSGVPALLIYKGGELIGNFVRLSDELGEDFYVTDIEGFLHEWPKFGRVVELSSANFVDEIDKEKPQVTIIIHLYENNVEACEAMNGCLSCLAQEYPTVKFCKIRASDTSLSHKFSTSGVPALLIYKGGELIGNFVRLSDELGEDFYVTDIEGFLHEHSLLPQPDLNSRIIYDRITGEKRAPTAQDEDSGSDFDVD</sequence>
<proteinExistence type="inferred from homology"/>
<dbReference type="CDD" id="cd02987">
    <property type="entry name" value="Phd_like_Phd"/>
    <property type="match status" value="1"/>
</dbReference>
<dbReference type="PRINTS" id="PR00677">
    <property type="entry name" value="PHOSDUCIN"/>
</dbReference>
<dbReference type="InterPro" id="IPR024253">
    <property type="entry name" value="Phosducin_thioredoxin-like_dom"/>
</dbReference>
<evidence type="ECO:0000256" key="3">
    <source>
        <dbReference type="SAM" id="Coils"/>
    </source>
</evidence>
<evidence type="ECO:0000313" key="7">
    <source>
        <dbReference type="EMBL" id="EKC42563.1"/>
    </source>
</evidence>
<dbReference type="InterPro" id="IPR051499">
    <property type="entry name" value="Phosducin-like_reg"/>
</dbReference>
<keyword evidence="3" id="KW-0175">Coiled coil</keyword>
<dbReference type="PANTHER" id="PTHR46052:SF1">
    <property type="entry name" value="PHOSDUCIN-LIKE PROTEIN"/>
    <property type="match status" value="1"/>
</dbReference>
<dbReference type="InterPro" id="IPR036249">
    <property type="entry name" value="Thioredoxin-like_sf"/>
</dbReference>
<name>K1RA44_MAGGI</name>
<gene>
    <name evidence="7" type="ORF">CGI_10023679</name>
</gene>
<dbReference type="InterPro" id="IPR013766">
    <property type="entry name" value="Thioredoxin_domain"/>
</dbReference>
<protein>
    <submittedName>
        <fullName evidence="7">Phosducin-like protein</fullName>
    </submittedName>
</protein>
<dbReference type="PANTHER" id="PTHR46052">
    <property type="entry name" value="PHOSDUCIN-LIKE PROTEIN"/>
    <property type="match status" value="1"/>
</dbReference>
<reference evidence="7" key="1">
    <citation type="journal article" date="2012" name="Nature">
        <title>The oyster genome reveals stress adaptation and complexity of shell formation.</title>
        <authorList>
            <person name="Zhang G."/>
            <person name="Fang X."/>
            <person name="Guo X."/>
            <person name="Li L."/>
            <person name="Luo R."/>
            <person name="Xu F."/>
            <person name="Yang P."/>
            <person name="Zhang L."/>
            <person name="Wang X."/>
            <person name="Qi H."/>
            <person name="Xiong Z."/>
            <person name="Que H."/>
            <person name="Xie Y."/>
            <person name="Holland P.W."/>
            <person name="Paps J."/>
            <person name="Zhu Y."/>
            <person name="Wu F."/>
            <person name="Chen Y."/>
            <person name="Wang J."/>
            <person name="Peng C."/>
            <person name="Meng J."/>
            <person name="Yang L."/>
            <person name="Liu J."/>
            <person name="Wen B."/>
            <person name="Zhang N."/>
            <person name="Huang Z."/>
            <person name="Zhu Q."/>
            <person name="Feng Y."/>
            <person name="Mount A."/>
            <person name="Hedgecock D."/>
            <person name="Xu Z."/>
            <person name="Liu Y."/>
            <person name="Domazet-Loso T."/>
            <person name="Du Y."/>
            <person name="Sun X."/>
            <person name="Zhang S."/>
            <person name="Liu B."/>
            <person name="Cheng P."/>
            <person name="Jiang X."/>
            <person name="Li J."/>
            <person name="Fan D."/>
            <person name="Wang W."/>
            <person name="Fu W."/>
            <person name="Wang T."/>
            <person name="Wang B."/>
            <person name="Zhang J."/>
            <person name="Peng Z."/>
            <person name="Li Y."/>
            <person name="Li N."/>
            <person name="Wang J."/>
            <person name="Chen M."/>
            <person name="He Y."/>
            <person name="Tan F."/>
            <person name="Song X."/>
            <person name="Zheng Q."/>
            <person name="Huang R."/>
            <person name="Yang H."/>
            <person name="Du X."/>
            <person name="Chen L."/>
            <person name="Yang M."/>
            <person name="Gaffney P.M."/>
            <person name="Wang S."/>
            <person name="Luo L."/>
            <person name="She Z."/>
            <person name="Ming Y."/>
            <person name="Huang W."/>
            <person name="Zhang S."/>
            <person name="Huang B."/>
            <person name="Zhang Y."/>
            <person name="Qu T."/>
            <person name="Ni P."/>
            <person name="Miao G."/>
            <person name="Wang J."/>
            <person name="Wang Q."/>
            <person name="Steinberg C.E."/>
            <person name="Wang H."/>
            <person name="Li N."/>
            <person name="Qian L."/>
            <person name="Zhang G."/>
            <person name="Li Y."/>
            <person name="Yang H."/>
            <person name="Liu X."/>
            <person name="Wang J."/>
            <person name="Yin Y."/>
            <person name="Wang J."/>
        </authorList>
    </citation>
    <scope>NUCLEOTIDE SEQUENCE [LARGE SCALE GENOMIC DNA]</scope>
    <source>
        <strain evidence="7">05x7-T-G4-1.051#20</strain>
    </source>
</reference>
<comment type="similarity">
    <text evidence="1">Belongs to the phosducin family.</text>
</comment>
<evidence type="ECO:0000259" key="6">
    <source>
        <dbReference type="Pfam" id="PF02114"/>
    </source>
</evidence>
<evidence type="ECO:0000256" key="1">
    <source>
        <dbReference type="ARBA" id="ARBA00009686"/>
    </source>
</evidence>
<feature type="region of interest" description="Disordered" evidence="4">
    <location>
        <begin position="13"/>
        <end position="56"/>
    </location>
</feature>
<dbReference type="InterPro" id="IPR023196">
    <property type="entry name" value="Phosducin_N_dom_sf"/>
</dbReference>
<dbReference type="Gene3D" id="1.10.168.10">
    <property type="entry name" value="Phosducin, domain 2"/>
    <property type="match status" value="1"/>
</dbReference>
<dbReference type="AlphaFoldDB" id="K1RA44"/>
<dbReference type="FunCoup" id="K1RA44">
    <property type="interactions" value="782"/>
</dbReference>